<comment type="caution">
    <text evidence="2">The sequence shown here is derived from an EMBL/GenBank/DDBJ whole genome shotgun (WGS) entry which is preliminary data.</text>
</comment>
<dbReference type="PANTHER" id="PTHR35813">
    <property type="entry name" value="INNER MEMBRANE PROTEIN YBAN"/>
    <property type="match status" value="1"/>
</dbReference>
<sequence length="150" mass="15914">MTQNPADTAPRSTDETEIVLPAELCGAARLGLQIFGFVCLAIGIAGVILPGLPGTVFLIVALWAFSRSSHRLHLWLYSHPRFGAGLRAWHRHRVIPTKAKIAAVAAMSLAAAMLIAAFPSNAWIPGTSIAVMVAVAAWIVTRPGRIADPS</sequence>
<evidence type="ECO:0000313" key="2">
    <source>
        <dbReference type="EMBL" id="SDG04975.1"/>
    </source>
</evidence>
<name>A0A8G2BJG9_9PROT</name>
<proteinExistence type="predicted"/>
<feature type="transmembrane region" description="Helical" evidence="1">
    <location>
        <begin position="101"/>
        <end position="118"/>
    </location>
</feature>
<keyword evidence="1" id="KW-0812">Transmembrane</keyword>
<dbReference type="Proteomes" id="UP000198615">
    <property type="component" value="Unassembled WGS sequence"/>
</dbReference>
<dbReference type="PANTHER" id="PTHR35813:SF1">
    <property type="entry name" value="INNER MEMBRANE PROTEIN YBAN"/>
    <property type="match status" value="1"/>
</dbReference>
<protein>
    <recommendedName>
        <fullName evidence="4">DUF454 domain-containing protein</fullName>
    </recommendedName>
</protein>
<evidence type="ECO:0000256" key="1">
    <source>
        <dbReference type="SAM" id="Phobius"/>
    </source>
</evidence>
<gene>
    <name evidence="2" type="ORF">SAMN05660686_03210</name>
</gene>
<feature type="transmembrane region" description="Helical" evidence="1">
    <location>
        <begin position="34"/>
        <end position="65"/>
    </location>
</feature>
<reference evidence="2 3" key="1">
    <citation type="submission" date="2016-10" db="EMBL/GenBank/DDBJ databases">
        <authorList>
            <person name="Varghese N."/>
            <person name="Submissions S."/>
        </authorList>
    </citation>
    <scope>NUCLEOTIDE SEQUENCE [LARGE SCALE GENOMIC DNA]</scope>
    <source>
        <strain evidence="2 3">DSM 18839</strain>
    </source>
</reference>
<organism evidence="2 3">
    <name type="scientific">Thalassobaculum litoreum DSM 18839</name>
    <dbReference type="NCBI Taxonomy" id="1123362"/>
    <lineage>
        <taxon>Bacteria</taxon>
        <taxon>Pseudomonadati</taxon>
        <taxon>Pseudomonadota</taxon>
        <taxon>Alphaproteobacteria</taxon>
        <taxon>Rhodospirillales</taxon>
        <taxon>Thalassobaculaceae</taxon>
        <taxon>Thalassobaculum</taxon>
    </lineage>
</organism>
<feature type="transmembrane region" description="Helical" evidence="1">
    <location>
        <begin position="124"/>
        <end position="141"/>
    </location>
</feature>
<evidence type="ECO:0000313" key="3">
    <source>
        <dbReference type="Proteomes" id="UP000198615"/>
    </source>
</evidence>
<keyword evidence="1" id="KW-0472">Membrane</keyword>
<dbReference type="RefSeq" id="WP_093151731.1">
    <property type="nucleotide sequence ID" value="NZ_FNBW01000009.1"/>
</dbReference>
<dbReference type="Pfam" id="PF04304">
    <property type="entry name" value="DUF454"/>
    <property type="match status" value="1"/>
</dbReference>
<evidence type="ECO:0008006" key="4">
    <source>
        <dbReference type="Google" id="ProtNLM"/>
    </source>
</evidence>
<dbReference type="EMBL" id="FNBW01000009">
    <property type="protein sequence ID" value="SDG04975.1"/>
    <property type="molecule type" value="Genomic_DNA"/>
</dbReference>
<dbReference type="AlphaFoldDB" id="A0A8G2BJG9"/>
<dbReference type="GO" id="GO:0005886">
    <property type="term" value="C:plasma membrane"/>
    <property type="evidence" value="ECO:0007669"/>
    <property type="project" value="TreeGrafter"/>
</dbReference>
<dbReference type="InterPro" id="IPR007401">
    <property type="entry name" value="DUF454"/>
</dbReference>
<keyword evidence="3" id="KW-1185">Reference proteome</keyword>
<accession>A0A8G2BJG9</accession>
<dbReference type="OrthoDB" id="9816293at2"/>
<keyword evidence="1" id="KW-1133">Transmembrane helix</keyword>